<reference evidence="1" key="1">
    <citation type="submission" date="2020-05" db="EMBL/GenBank/DDBJ databases">
        <authorList>
            <person name="Chiriac C."/>
            <person name="Salcher M."/>
            <person name="Ghai R."/>
            <person name="Kavagutti S V."/>
        </authorList>
    </citation>
    <scope>NUCLEOTIDE SEQUENCE</scope>
</reference>
<gene>
    <name evidence="1" type="ORF">UFOPK4293_01475</name>
</gene>
<organism evidence="1">
    <name type="scientific">freshwater metagenome</name>
    <dbReference type="NCBI Taxonomy" id="449393"/>
    <lineage>
        <taxon>unclassified sequences</taxon>
        <taxon>metagenomes</taxon>
        <taxon>ecological metagenomes</taxon>
    </lineage>
</organism>
<name>A0A6J7TVZ0_9ZZZZ</name>
<dbReference type="EMBL" id="CAFBQH010000118">
    <property type="protein sequence ID" value="CAB5056238.1"/>
    <property type="molecule type" value="Genomic_DNA"/>
</dbReference>
<accession>A0A6J7TVZ0</accession>
<protein>
    <submittedName>
        <fullName evidence="1">Unannotated protein</fullName>
    </submittedName>
</protein>
<dbReference type="AlphaFoldDB" id="A0A6J7TVZ0"/>
<sequence length="53" mass="5341">MPAAVRDSSALSAAPTILPIARMAMRPSPLVSVCAAVPDPIAAVPTERAVPFG</sequence>
<evidence type="ECO:0000313" key="1">
    <source>
        <dbReference type="EMBL" id="CAB5056238.1"/>
    </source>
</evidence>
<proteinExistence type="predicted"/>